<evidence type="ECO:0000256" key="3">
    <source>
        <dbReference type="ARBA" id="ARBA00022677"/>
    </source>
</evidence>
<dbReference type="VEuPathDB" id="FungiDB:BTJ68_04087"/>
<dbReference type="PANTHER" id="PTHR13390">
    <property type="entry name" value="LIPASE"/>
    <property type="match status" value="1"/>
</dbReference>
<keyword evidence="4" id="KW-0378">Hydrolase</keyword>
<comment type="similarity">
    <text evidence="2">Belongs to the AB hydrolase superfamily. LDAH family.</text>
</comment>
<organism evidence="5 6">
    <name type="scientific">Hortaea werneckii</name>
    <name type="common">Black yeast</name>
    <name type="synonym">Cladosporium werneckii</name>
    <dbReference type="NCBI Taxonomy" id="91943"/>
    <lineage>
        <taxon>Eukaryota</taxon>
        <taxon>Fungi</taxon>
        <taxon>Dikarya</taxon>
        <taxon>Ascomycota</taxon>
        <taxon>Pezizomycotina</taxon>
        <taxon>Dothideomycetes</taxon>
        <taxon>Dothideomycetidae</taxon>
        <taxon>Mycosphaerellales</taxon>
        <taxon>Teratosphaeriaceae</taxon>
        <taxon>Hortaea</taxon>
    </lineage>
</organism>
<dbReference type="AlphaFoldDB" id="A0A3M7GAK6"/>
<dbReference type="InterPro" id="IPR029058">
    <property type="entry name" value="AB_hydrolase_fold"/>
</dbReference>
<dbReference type="Proteomes" id="UP000281468">
    <property type="component" value="Unassembled WGS sequence"/>
</dbReference>
<name>A0A3M7GAK6_HORWE</name>
<protein>
    <recommendedName>
        <fullName evidence="7">AB hydrolase-1 domain-containing protein</fullName>
    </recommendedName>
</protein>
<evidence type="ECO:0000313" key="6">
    <source>
        <dbReference type="Proteomes" id="UP000281468"/>
    </source>
</evidence>
<dbReference type="GO" id="GO:0005811">
    <property type="term" value="C:lipid droplet"/>
    <property type="evidence" value="ECO:0007669"/>
    <property type="project" value="UniProtKB-SubCell"/>
</dbReference>
<comment type="subcellular location">
    <subcellularLocation>
        <location evidence="1">Lipid droplet</location>
    </subcellularLocation>
</comment>
<evidence type="ECO:0000256" key="4">
    <source>
        <dbReference type="ARBA" id="ARBA00022801"/>
    </source>
</evidence>
<dbReference type="Pfam" id="PF10230">
    <property type="entry name" value="LIDHydrolase"/>
    <property type="match status" value="1"/>
</dbReference>
<keyword evidence="3" id="KW-0551">Lipid droplet</keyword>
<gene>
    <name evidence="5" type="ORF">D0862_07733</name>
</gene>
<dbReference type="EMBL" id="QWIQ01000247">
    <property type="protein sequence ID" value="RMY98122.1"/>
    <property type="molecule type" value="Genomic_DNA"/>
</dbReference>
<evidence type="ECO:0000256" key="1">
    <source>
        <dbReference type="ARBA" id="ARBA00004502"/>
    </source>
</evidence>
<comment type="caution">
    <text evidence="5">The sequence shown here is derived from an EMBL/GenBank/DDBJ whole genome shotgun (WGS) entry which is preliminary data.</text>
</comment>
<dbReference type="InterPro" id="IPR019363">
    <property type="entry name" value="LDAH"/>
</dbReference>
<evidence type="ECO:0008006" key="7">
    <source>
        <dbReference type="Google" id="ProtNLM"/>
    </source>
</evidence>
<proteinExistence type="inferred from homology"/>
<dbReference type="GO" id="GO:0016298">
    <property type="term" value="F:lipase activity"/>
    <property type="evidence" value="ECO:0007669"/>
    <property type="project" value="InterPro"/>
</dbReference>
<dbReference type="PANTHER" id="PTHR13390:SF0">
    <property type="entry name" value="LIPID DROPLET-ASSOCIATED HYDROLASE"/>
    <property type="match status" value="1"/>
</dbReference>
<dbReference type="GO" id="GO:0019915">
    <property type="term" value="P:lipid storage"/>
    <property type="evidence" value="ECO:0007669"/>
    <property type="project" value="InterPro"/>
</dbReference>
<evidence type="ECO:0000256" key="2">
    <source>
        <dbReference type="ARBA" id="ARBA00008300"/>
    </source>
</evidence>
<accession>A0A3M7GAK6</accession>
<dbReference type="Gene3D" id="3.40.50.1820">
    <property type="entry name" value="alpha/beta hydrolase"/>
    <property type="match status" value="1"/>
</dbReference>
<reference evidence="5 6" key="1">
    <citation type="journal article" date="2018" name="BMC Genomics">
        <title>Genomic evidence for intraspecific hybridization in a clonal and extremely halotolerant yeast.</title>
        <authorList>
            <person name="Gostincar C."/>
            <person name="Stajich J.E."/>
            <person name="Zupancic J."/>
            <person name="Zalar P."/>
            <person name="Gunde-Cimerman N."/>
        </authorList>
    </citation>
    <scope>NUCLEOTIDE SEQUENCE [LARGE SCALE GENOMIC DNA]</scope>
    <source>
        <strain evidence="5 6">EXF-171</strain>
    </source>
</reference>
<sequence>MKPTLQDVICFDPPPSTAKPKDSAQGSLLIFFITGNPGLIAYYGPFLDRLQSLLCDDEQLRGDRKYYTYGASLAGFEVNSDDSSKNHSSSVKNAPYGLQEQIDQVAARLEHVSGSLKSSDGQRMPVILIGHSVGSYILLEIVSKWQQSRQKAGQPPLPYDIIGGICLFPTVVDIAKSPTGRRMTPLLNLPAFPTAVHYIAHPLRWLPFWVVVYLVAIVTGMPNNMATITAAFLCSDNGVRQALHMARDEMHEITHDKFSDDVWGTTSGMEDDEGKLLQSKATAAAANMQADRSRELHMRRQTSKLYFYWGKNDHWVADSTRDAILAARAQKATDNHILKRAKPVMEIDQHDIPHGFCLNPVHSDLVATKVANWIQEIRTNHVDYQRNTL</sequence>
<dbReference type="SUPFAM" id="SSF53474">
    <property type="entry name" value="alpha/beta-Hydrolases"/>
    <property type="match status" value="1"/>
</dbReference>
<evidence type="ECO:0000313" key="5">
    <source>
        <dbReference type="EMBL" id="RMY98122.1"/>
    </source>
</evidence>